<comment type="similarity">
    <text evidence="1 5">Belongs to the iron/manganese superoxide dismutase family.</text>
</comment>
<dbReference type="InterPro" id="IPR019833">
    <property type="entry name" value="Mn/Fe_SOD_BS"/>
</dbReference>
<evidence type="ECO:0000256" key="2">
    <source>
        <dbReference type="ARBA" id="ARBA00012682"/>
    </source>
</evidence>
<gene>
    <name evidence="8" type="ORF">KEM09_17670</name>
</gene>
<feature type="domain" description="Manganese/iron superoxide dismutase C-terminal" evidence="7">
    <location>
        <begin position="131"/>
        <end position="236"/>
    </location>
</feature>
<name>A0ABS5KEI0_9BACT</name>
<keyword evidence="4 5" id="KW-0560">Oxidoreductase</keyword>
<dbReference type="RefSeq" id="WP_212230300.1">
    <property type="nucleotide sequence ID" value="NZ_JAGUCN010000024.1"/>
</dbReference>
<dbReference type="InterPro" id="IPR019831">
    <property type="entry name" value="Mn/Fe_SOD_N"/>
</dbReference>
<comment type="catalytic activity">
    <reaction evidence="5">
        <text>2 superoxide + 2 H(+) = H2O2 + O2</text>
        <dbReference type="Rhea" id="RHEA:20696"/>
        <dbReference type="ChEBI" id="CHEBI:15378"/>
        <dbReference type="ChEBI" id="CHEBI:15379"/>
        <dbReference type="ChEBI" id="CHEBI:16240"/>
        <dbReference type="ChEBI" id="CHEBI:18421"/>
        <dbReference type="EC" id="1.15.1.1"/>
    </reaction>
</comment>
<dbReference type="PRINTS" id="PR01703">
    <property type="entry name" value="MNSODISMTASE"/>
</dbReference>
<dbReference type="PANTHER" id="PTHR43595">
    <property type="entry name" value="37S RIBOSOMAL PROTEIN S26, MITOCHONDRIAL"/>
    <property type="match status" value="1"/>
</dbReference>
<comment type="caution">
    <text evidence="8">The sequence shown here is derived from an EMBL/GenBank/DDBJ whole genome shotgun (WGS) entry which is preliminary data.</text>
</comment>
<dbReference type="Gene3D" id="1.10.287.990">
    <property type="entry name" value="Fe,Mn superoxide dismutase (SOD) domain"/>
    <property type="match status" value="1"/>
</dbReference>
<dbReference type="Gene3D" id="3.55.40.20">
    <property type="entry name" value="Iron/manganese superoxide dismutase, C-terminal domain"/>
    <property type="match status" value="1"/>
</dbReference>
<dbReference type="PANTHER" id="PTHR43595:SF2">
    <property type="entry name" value="SMALL RIBOSOMAL SUBUNIT PROTEIN MS42"/>
    <property type="match status" value="1"/>
</dbReference>
<keyword evidence="3 5" id="KW-0479">Metal-binding</keyword>
<dbReference type="Proteomes" id="UP000721861">
    <property type="component" value="Unassembled WGS sequence"/>
</dbReference>
<feature type="domain" description="Manganese/iron superoxide dismutase N-terminal" evidence="6">
    <location>
        <begin position="43"/>
        <end position="125"/>
    </location>
</feature>
<evidence type="ECO:0000259" key="7">
    <source>
        <dbReference type="Pfam" id="PF02777"/>
    </source>
</evidence>
<sequence length="247" mass="27804">MKRRQFISLIGMGTAAACTPGAKSSTNSNNSENKMKSAPISGHFFPALPYSYDALEPHIDATTMELHYDKHHRGYYKKFMAAIDGTALETTAMPAIFADVAKHGEAIRNNGGGYYNHMLFWENLSPEGGEPSAKLLSHIVKDFKSFDAFKDVFFKAAKTQFGSGWAWLVLDEERNLKVVATPNQDNPLMDVSDVKGIPLLTIDVWEHAYYLNYQNKRGDYINAFWNVVNWKVVSKRLEKALKGEWLG</sequence>
<proteinExistence type="inferred from homology"/>
<dbReference type="SUPFAM" id="SSF54719">
    <property type="entry name" value="Fe,Mn superoxide dismutase (SOD), C-terminal domain"/>
    <property type="match status" value="1"/>
</dbReference>
<accession>A0ABS5KEI0</accession>
<dbReference type="InterPro" id="IPR036314">
    <property type="entry name" value="SOD_C_sf"/>
</dbReference>
<comment type="function">
    <text evidence="5">Destroys radicals which are normally produced within the cells and which are toxic to biological systems.</text>
</comment>
<evidence type="ECO:0000313" key="8">
    <source>
        <dbReference type="EMBL" id="MBS2213247.1"/>
    </source>
</evidence>
<dbReference type="InterPro" id="IPR036324">
    <property type="entry name" value="Mn/Fe_SOD_N_sf"/>
</dbReference>
<dbReference type="PROSITE" id="PS51257">
    <property type="entry name" value="PROKAR_LIPOPROTEIN"/>
    <property type="match status" value="1"/>
</dbReference>
<dbReference type="PROSITE" id="PS00088">
    <property type="entry name" value="SOD_MN"/>
    <property type="match status" value="1"/>
</dbReference>
<dbReference type="SUPFAM" id="SSF46609">
    <property type="entry name" value="Fe,Mn superoxide dismutase (SOD), N-terminal domain"/>
    <property type="match status" value="1"/>
</dbReference>
<evidence type="ECO:0000256" key="1">
    <source>
        <dbReference type="ARBA" id="ARBA00008714"/>
    </source>
</evidence>
<dbReference type="Pfam" id="PF02777">
    <property type="entry name" value="Sod_Fe_C"/>
    <property type="match status" value="1"/>
</dbReference>
<reference evidence="8 9" key="1">
    <citation type="journal article" date="2014" name="Int. J. Syst. Evol. Microbiol.">
        <title>Carboxylicivirga gen. nov. in the family Marinilabiliaceae with two novel species, Carboxylicivirga mesophila sp. nov. and Carboxylicivirga taeanensis sp. nov., and reclassification of Cytophaga fermentans as Saccharicrinis fermentans gen. nov., comb. nov.</title>
        <authorList>
            <person name="Yang S.H."/>
            <person name="Seo H.S."/>
            <person name="Woo J.H."/>
            <person name="Oh H.M."/>
            <person name="Jang H."/>
            <person name="Lee J.H."/>
            <person name="Kim S.J."/>
            <person name="Kwon K.K."/>
        </authorList>
    </citation>
    <scope>NUCLEOTIDE SEQUENCE [LARGE SCALE GENOMIC DNA]</scope>
    <source>
        <strain evidence="8 9">JCM 18290</strain>
    </source>
</reference>
<dbReference type="InterPro" id="IPR019832">
    <property type="entry name" value="Mn/Fe_SOD_C"/>
</dbReference>
<evidence type="ECO:0000256" key="5">
    <source>
        <dbReference type="RuleBase" id="RU000414"/>
    </source>
</evidence>
<keyword evidence="9" id="KW-1185">Reference proteome</keyword>
<evidence type="ECO:0000313" key="9">
    <source>
        <dbReference type="Proteomes" id="UP000721861"/>
    </source>
</evidence>
<dbReference type="PIRSF" id="PIRSF000349">
    <property type="entry name" value="SODismutase"/>
    <property type="match status" value="1"/>
</dbReference>
<protein>
    <recommendedName>
        <fullName evidence="2 5">Superoxide dismutase</fullName>
        <ecNumber evidence="2 5">1.15.1.1</ecNumber>
    </recommendedName>
</protein>
<organism evidence="8 9">
    <name type="scientific">Carboxylicivirga mesophila</name>
    <dbReference type="NCBI Taxonomy" id="1166478"/>
    <lineage>
        <taxon>Bacteria</taxon>
        <taxon>Pseudomonadati</taxon>
        <taxon>Bacteroidota</taxon>
        <taxon>Bacteroidia</taxon>
        <taxon>Marinilabiliales</taxon>
        <taxon>Marinilabiliaceae</taxon>
        <taxon>Carboxylicivirga</taxon>
    </lineage>
</organism>
<evidence type="ECO:0000256" key="4">
    <source>
        <dbReference type="ARBA" id="ARBA00023002"/>
    </source>
</evidence>
<evidence type="ECO:0000259" key="6">
    <source>
        <dbReference type="Pfam" id="PF00081"/>
    </source>
</evidence>
<dbReference type="EMBL" id="JAGUCN010000024">
    <property type="protein sequence ID" value="MBS2213247.1"/>
    <property type="molecule type" value="Genomic_DNA"/>
</dbReference>
<dbReference type="EC" id="1.15.1.1" evidence="2 5"/>
<dbReference type="InterPro" id="IPR001189">
    <property type="entry name" value="Mn/Fe_SOD"/>
</dbReference>
<dbReference type="Pfam" id="PF00081">
    <property type="entry name" value="Sod_Fe_N"/>
    <property type="match status" value="1"/>
</dbReference>
<evidence type="ECO:0000256" key="3">
    <source>
        <dbReference type="ARBA" id="ARBA00022723"/>
    </source>
</evidence>